<evidence type="ECO:0000313" key="4">
    <source>
        <dbReference type="EMBL" id="RAW14075.1"/>
    </source>
</evidence>
<dbReference type="EMBL" id="QMIG01000010">
    <property type="protein sequence ID" value="RAW14075.1"/>
    <property type="molecule type" value="Genomic_DNA"/>
</dbReference>
<dbReference type="InterPro" id="IPR014710">
    <property type="entry name" value="RmlC-like_jellyroll"/>
</dbReference>
<dbReference type="PANTHER" id="PTHR46797:SF1">
    <property type="entry name" value="METHYLPHOSPHONATE SYNTHASE"/>
    <property type="match status" value="1"/>
</dbReference>
<evidence type="ECO:0000313" key="5">
    <source>
        <dbReference type="Proteomes" id="UP000250462"/>
    </source>
</evidence>
<evidence type="ECO:0000259" key="3">
    <source>
        <dbReference type="PROSITE" id="PS50943"/>
    </source>
</evidence>
<comment type="caution">
    <text evidence="4">The sequence shown here is derived from an EMBL/GenBank/DDBJ whole genome shotgun (WGS) entry which is preliminary data.</text>
</comment>
<dbReference type="PROSITE" id="PS50943">
    <property type="entry name" value="HTH_CROC1"/>
    <property type="match status" value="1"/>
</dbReference>
<dbReference type="Pfam" id="PF01381">
    <property type="entry name" value="HTH_3"/>
    <property type="match status" value="1"/>
</dbReference>
<keyword evidence="5" id="KW-1185">Reference proteome</keyword>
<dbReference type="GO" id="GO:0003677">
    <property type="term" value="F:DNA binding"/>
    <property type="evidence" value="ECO:0007669"/>
    <property type="project" value="UniProtKB-KW"/>
</dbReference>
<name>A0A329QNY8_9ACTN</name>
<dbReference type="Gene3D" id="1.10.260.40">
    <property type="entry name" value="lambda repressor-like DNA-binding domains"/>
    <property type="match status" value="1"/>
</dbReference>
<dbReference type="InterPro" id="IPR001387">
    <property type="entry name" value="Cro/C1-type_HTH"/>
</dbReference>
<sequence length="232" mass="24815">MANAGDGAAMNEPRDSRDSRETAGPAGQGVSRAELGRRLRSIRQAQGYSLQNIAEQAGLSKSFVSQLELGHTAASLGTLKRICAVLDIPVWALLDDEPDKPGGPGEPGDAPGARDGESGSGSVAIVRHDRRKVRRYPGSDTEISLLTPDLDRKIEVTLSVLQPGEGYGHETYTHRGEEFGLVLSGTYEVTVDGVAYVLEEGDSIYFSSRLPHRTRALGDTPVTTFWAVTPPS</sequence>
<dbReference type="Proteomes" id="UP000250462">
    <property type="component" value="Unassembled WGS sequence"/>
</dbReference>
<dbReference type="Gene3D" id="2.60.120.10">
    <property type="entry name" value="Jelly Rolls"/>
    <property type="match status" value="1"/>
</dbReference>
<dbReference type="InterPro" id="IPR050807">
    <property type="entry name" value="TransReg_Diox_bact_type"/>
</dbReference>
<feature type="region of interest" description="Disordered" evidence="2">
    <location>
        <begin position="96"/>
        <end position="124"/>
    </location>
</feature>
<evidence type="ECO:0000256" key="2">
    <source>
        <dbReference type="SAM" id="MobiDB-lite"/>
    </source>
</evidence>
<dbReference type="GO" id="GO:0005829">
    <property type="term" value="C:cytosol"/>
    <property type="evidence" value="ECO:0007669"/>
    <property type="project" value="TreeGrafter"/>
</dbReference>
<proteinExistence type="predicted"/>
<dbReference type="CDD" id="cd00093">
    <property type="entry name" value="HTH_XRE"/>
    <property type="match status" value="1"/>
</dbReference>
<dbReference type="SMART" id="SM00530">
    <property type="entry name" value="HTH_XRE"/>
    <property type="match status" value="1"/>
</dbReference>
<dbReference type="InterPro" id="IPR010982">
    <property type="entry name" value="Lambda_DNA-bd_dom_sf"/>
</dbReference>
<gene>
    <name evidence="4" type="ORF">DPM12_11670</name>
</gene>
<feature type="region of interest" description="Disordered" evidence="2">
    <location>
        <begin position="1"/>
        <end position="35"/>
    </location>
</feature>
<dbReference type="Pfam" id="PF07883">
    <property type="entry name" value="Cupin_2"/>
    <property type="match status" value="1"/>
</dbReference>
<feature type="compositionally biased region" description="Basic and acidic residues" evidence="2">
    <location>
        <begin position="12"/>
        <end position="21"/>
    </location>
</feature>
<dbReference type="SUPFAM" id="SSF51182">
    <property type="entry name" value="RmlC-like cupins"/>
    <property type="match status" value="1"/>
</dbReference>
<dbReference type="CDD" id="cd02209">
    <property type="entry name" value="cupin_XRE_C"/>
    <property type="match status" value="1"/>
</dbReference>
<organism evidence="4 5">
    <name type="scientific">Phytoactinopolyspora halophila</name>
    <dbReference type="NCBI Taxonomy" id="1981511"/>
    <lineage>
        <taxon>Bacteria</taxon>
        <taxon>Bacillati</taxon>
        <taxon>Actinomycetota</taxon>
        <taxon>Actinomycetes</taxon>
        <taxon>Jiangellales</taxon>
        <taxon>Jiangellaceae</taxon>
        <taxon>Phytoactinopolyspora</taxon>
    </lineage>
</organism>
<reference evidence="4 5" key="1">
    <citation type="submission" date="2018-06" db="EMBL/GenBank/DDBJ databases">
        <title>Phytoactinopolyspora halophila sp. nov., a novel halophilic actinomycete isolated from a saline soil in China.</title>
        <authorList>
            <person name="Tang S.-K."/>
        </authorList>
    </citation>
    <scope>NUCLEOTIDE SEQUENCE [LARGE SCALE GENOMIC DNA]</scope>
    <source>
        <strain evidence="4 5">YIM 96934</strain>
    </source>
</reference>
<dbReference type="SUPFAM" id="SSF47413">
    <property type="entry name" value="lambda repressor-like DNA-binding domains"/>
    <property type="match status" value="1"/>
</dbReference>
<dbReference type="GO" id="GO:0003700">
    <property type="term" value="F:DNA-binding transcription factor activity"/>
    <property type="evidence" value="ECO:0007669"/>
    <property type="project" value="TreeGrafter"/>
</dbReference>
<dbReference type="InterPro" id="IPR013096">
    <property type="entry name" value="Cupin_2"/>
</dbReference>
<dbReference type="PANTHER" id="PTHR46797">
    <property type="entry name" value="HTH-TYPE TRANSCRIPTIONAL REGULATOR"/>
    <property type="match status" value="1"/>
</dbReference>
<keyword evidence="1" id="KW-0238">DNA-binding</keyword>
<feature type="domain" description="HTH cro/C1-type" evidence="3">
    <location>
        <begin position="39"/>
        <end position="93"/>
    </location>
</feature>
<evidence type="ECO:0000256" key="1">
    <source>
        <dbReference type="ARBA" id="ARBA00023125"/>
    </source>
</evidence>
<protein>
    <recommendedName>
        <fullName evidence="3">HTH cro/C1-type domain-containing protein</fullName>
    </recommendedName>
</protein>
<dbReference type="AlphaFoldDB" id="A0A329QNY8"/>
<dbReference type="InterPro" id="IPR011051">
    <property type="entry name" value="RmlC_Cupin_sf"/>
</dbReference>
<accession>A0A329QNY8</accession>